<gene>
    <name evidence="2" type="ORF">TSIB3V08_LOCUS7927</name>
</gene>
<evidence type="ECO:0000313" key="2">
    <source>
        <dbReference type="EMBL" id="CAD7263860.1"/>
    </source>
</evidence>
<name>A0A7R9G2H7_TIMSH</name>
<reference evidence="2" key="1">
    <citation type="submission" date="2020-11" db="EMBL/GenBank/DDBJ databases">
        <authorList>
            <person name="Tran Van P."/>
        </authorList>
    </citation>
    <scope>NUCLEOTIDE SEQUENCE</scope>
</reference>
<feature type="compositionally biased region" description="Low complexity" evidence="1">
    <location>
        <begin position="17"/>
        <end position="32"/>
    </location>
</feature>
<organism evidence="2">
    <name type="scientific">Timema shepardi</name>
    <name type="common">Walking stick</name>
    <dbReference type="NCBI Taxonomy" id="629360"/>
    <lineage>
        <taxon>Eukaryota</taxon>
        <taxon>Metazoa</taxon>
        <taxon>Ecdysozoa</taxon>
        <taxon>Arthropoda</taxon>
        <taxon>Hexapoda</taxon>
        <taxon>Insecta</taxon>
        <taxon>Pterygota</taxon>
        <taxon>Neoptera</taxon>
        <taxon>Polyneoptera</taxon>
        <taxon>Phasmatodea</taxon>
        <taxon>Timematodea</taxon>
        <taxon>Timematoidea</taxon>
        <taxon>Timematidae</taxon>
        <taxon>Timema</taxon>
    </lineage>
</organism>
<evidence type="ECO:0000256" key="1">
    <source>
        <dbReference type="SAM" id="MobiDB-lite"/>
    </source>
</evidence>
<feature type="compositionally biased region" description="Polar residues" evidence="1">
    <location>
        <begin position="250"/>
        <end position="263"/>
    </location>
</feature>
<dbReference type="AlphaFoldDB" id="A0A7R9G2H7"/>
<proteinExistence type="predicted"/>
<sequence>MGSSVSLPGRRGRHSISRMSSISQSQAQSRTSMARENTFPEEMFHMSDVSLTGSILTMGSHIQMVAPHDRNRRQSGDHEPEDVLDTSEVTQLLPIHKSRDSPRKISFSKDTNITAEEKTEQMLEKDDISEASGSSVKTSYYQESLELCFQQMMYPLPFRHQNNEFQNLRAVCRINQRNQNGKKDTGPYSPSASFMEQTAEIDFGTSAARIVMPSSPPVKHVFVPISSSVPIPVKEGRRRKSLTQDDKPLSRTSSLTRSVQQHKSMLERDKQPPPSETSQMVSMSPKLMADKFSYSKKPPDLGLIERNVSTDPSSPPVVSWSASIVPTTSIVTTSTMTYPTMTTSISSPVSSTIVQIPIDQSEEREQCQEPCQYSSVIITVDKPENDQIEVPPVYVPSAAIPVPTMSPAHERTDTSVPQRRTLHDFRELEPISEQGEVIADSPYMNTNIKDDLSESTV</sequence>
<protein>
    <submittedName>
        <fullName evidence="2">Uncharacterized protein</fullName>
    </submittedName>
</protein>
<accession>A0A7R9G2H7</accession>
<dbReference type="EMBL" id="OC003909">
    <property type="protein sequence ID" value="CAD7263860.1"/>
    <property type="molecule type" value="Genomic_DNA"/>
</dbReference>
<feature type="region of interest" description="Disordered" evidence="1">
    <location>
        <begin position="234"/>
        <end position="281"/>
    </location>
</feature>
<feature type="region of interest" description="Disordered" evidence="1">
    <location>
        <begin position="1"/>
        <end position="34"/>
    </location>
</feature>